<proteinExistence type="predicted"/>
<accession>A0A0C4DTB6</accession>
<reference evidence="1" key="2">
    <citation type="submission" date="2010-05" db="EMBL/GenBank/DDBJ databases">
        <title>The Genome Sequence of Magnaporthe poae strain ATCC 64411.</title>
        <authorList>
            <consortium name="The Broad Institute Genome Sequencing Platform"/>
            <consortium name="Broad Institute Genome Sequencing Center for Infectious Disease"/>
            <person name="Ma L.-J."/>
            <person name="Dead R."/>
            <person name="Young S."/>
            <person name="Zeng Q."/>
            <person name="Koehrsen M."/>
            <person name="Alvarado L."/>
            <person name="Berlin A."/>
            <person name="Chapman S.B."/>
            <person name="Chen Z."/>
            <person name="Freedman E."/>
            <person name="Gellesch M."/>
            <person name="Goldberg J."/>
            <person name="Griggs A."/>
            <person name="Gujja S."/>
            <person name="Heilman E.R."/>
            <person name="Heiman D."/>
            <person name="Hepburn T."/>
            <person name="Howarth C."/>
            <person name="Jen D."/>
            <person name="Larson L."/>
            <person name="Mehta T."/>
            <person name="Neiman D."/>
            <person name="Pearson M."/>
            <person name="Roberts A."/>
            <person name="Saif S."/>
            <person name="Shea T."/>
            <person name="Shenoy N."/>
            <person name="Sisk P."/>
            <person name="Stolte C."/>
            <person name="Sykes S."/>
            <person name="Walk T."/>
            <person name="White J."/>
            <person name="Yandava C."/>
            <person name="Haas B."/>
            <person name="Nusbaum C."/>
            <person name="Birren B."/>
        </authorList>
    </citation>
    <scope>NUCLEOTIDE SEQUENCE</scope>
    <source>
        <strain evidence="1">ATCC 64411</strain>
    </source>
</reference>
<reference evidence="3" key="1">
    <citation type="submission" date="2010-05" db="EMBL/GenBank/DDBJ databases">
        <title>The genome sequence of Magnaporthe poae strain ATCC 64411.</title>
        <authorList>
            <person name="Ma L.-J."/>
            <person name="Dead R."/>
            <person name="Young S."/>
            <person name="Zeng Q."/>
            <person name="Koehrsen M."/>
            <person name="Alvarado L."/>
            <person name="Berlin A."/>
            <person name="Chapman S.B."/>
            <person name="Chen Z."/>
            <person name="Freedman E."/>
            <person name="Gellesch M."/>
            <person name="Goldberg J."/>
            <person name="Griggs A."/>
            <person name="Gujja S."/>
            <person name="Heilman E.R."/>
            <person name="Heiman D."/>
            <person name="Hepburn T."/>
            <person name="Howarth C."/>
            <person name="Jen D."/>
            <person name="Larson L."/>
            <person name="Mehta T."/>
            <person name="Neiman D."/>
            <person name="Pearson M."/>
            <person name="Roberts A."/>
            <person name="Saif S."/>
            <person name="Shea T."/>
            <person name="Shenoy N."/>
            <person name="Sisk P."/>
            <person name="Stolte C."/>
            <person name="Sykes S."/>
            <person name="Walk T."/>
            <person name="White J."/>
            <person name="Yandava C."/>
            <person name="Haas B."/>
            <person name="Nusbaum C."/>
            <person name="Birren B."/>
        </authorList>
    </citation>
    <scope>NUCLEOTIDE SEQUENCE [LARGE SCALE GENOMIC DNA]</scope>
    <source>
        <strain evidence="3">ATCC 64411 / 73-15</strain>
    </source>
</reference>
<dbReference type="OrthoDB" id="5333491at2759"/>
<evidence type="ECO:0000313" key="1">
    <source>
        <dbReference type="EMBL" id="KLU84133.1"/>
    </source>
</evidence>
<organism evidence="2 3">
    <name type="scientific">Magnaporthiopsis poae (strain ATCC 64411 / 73-15)</name>
    <name type="common">Kentucky bluegrass fungus</name>
    <name type="synonym">Magnaporthe poae</name>
    <dbReference type="NCBI Taxonomy" id="644358"/>
    <lineage>
        <taxon>Eukaryota</taxon>
        <taxon>Fungi</taxon>
        <taxon>Dikarya</taxon>
        <taxon>Ascomycota</taxon>
        <taxon>Pezizomycotina</taxon>
        <taxon>Sordariomycetes</taxon>
        <taxon>Sordariomycetidae</taxon>
        <taxon>Magnaporthales</taxon>
        <taxon>Magnaporthaceae</taxon>
        <taxon>Magnaporthiopsis</taxon>
    </lineage>
</organism>
<dbReference type="EMBL" id="GL876967">
    <property type="protein sequence ID" value="KLU84133.1"/>
    <property type="molecule type" value="Genomic_DNA"/>
</dbReference>
<dbReference type="EMBL" id="ADBL01000770">
    <property type="status" value="NOT_ANNOTATED_CDS"/>
    <property type="molecule type" value="Genomic_DNA"/>
</dbReference>
<sequence>MDTIPEEIIKRIAHFFAGERSHTRRIAAFAVRSYKWQRPVEWRTFEHLRVTGHDDDLEMLEQVVLANLRRRAHLRYLQFPINLDSSTSTGGRTKNREIRADVRFTDGVAKPFRTFALADKGDDGAGAPTHTGDGQAGEIKLQIVPVLSPCVETKKKLKNNELQLPFAACSRALERMPVLENATLFFELMHDMDKAQPGAGVEALARYDERLCPLPGRGHSCWRSACWATLRPWMLDEGLLAEFSSVRLPPHDLVCRQDGTGSFGPWSPLAAGSVCCPSEGVMAIVVSDSHRQTHADLFVKFDLRADRPDPWDPE</sequence>
<dbReference type="eggNOG" id="ENOG502RN9W">
    <property type="taxonomic scope" value="Eukaryota"/>
</dbReference>
<dbReference type="Proteomes" id="UP000011715">
    <property type="component" value="Unassembled WGS sequence"/>
</dbReference>
<evidence type="ECO:0000313" key="3">
    <source>
        <dbReference type="Proteomes" id="UP000011715"/>
    </source>
</evidence>
<keyword evidence="3" id="KW-1185">Reference proteome</keyword>
<reference evidence="1" key="3">
    <citation type="submission" date="2011-03" db="EMBL/GenBank/DDBJ databases">
        <title>Annotation of Magnaporthe poae ATCC 64411.</title>
        <authorList>
            <person name="Ma L.-J."/>
            <person name="Dead R."/>
            <person name="Young S.K."/>
            <person name="Zeng Q."/>
            <person name="Gargeya S."/>
            <person name="Fitzgerald M."/>
            <person name="Haas B."/>
            <person name="Abouelleil A."/>
            <person name="Alvarado L."/>
            <person name="Arachchi H.M."/>
            <person name="Berlin A."/>
            <person name="Brown A."/>
            <person name="Chapman S.B."/>
            <person name="Chen Z."/>
            <person name="Dunbar C."/>
            <person name="Freedman E."/>
            <person name="Gearin G."/>
            <person name="Gellesch M."/>
            <person name="Goldberg J."/>
            <person name="Griggs A."/>
            <person name="Gujja S."/>
            <person name="Heiman D."/>
            <person name="Howarth C."/>
            <person name="Larson L."/>
            <person name="Lui A."/>
            <person name="MacDonald P.J.P."/>
            <person name="Mehta T."/>
            <person name="Montmayeur A."/>
            <person name="Murphy C."/>
            <person name="Neiman D."/>
            <person name="Pearson M."/>
            <person name="Priest M."/>
            <person name="Roberts A."/>
            <person name="Saif S."/>
            <person name="Shea T."/>
            <person name="Shenoy N."/>
            <person name="Sisk P."/>
            <person name="Stolte C."/>
            <person name="Sykes S."/>
            <person name="Yandava C."/>
            <person name="Wortman J."/>
            <person name="Nusbaum C."/>
            <person name="Birren B."/>
        </authorList>
    </citation>
    <scope>NUCLEOTIDE SEQUENCE</scope>
    <source>
        <strain evidence="1">ATCC 64411</strain>
    </source>
</reference>
<reference evidence="2" key="4">
    <citation type="journal article" date="2015" name="G3 (Bethesda)">
        <title>Genome sequences of three phytopathogenic species of the Magnaporthaceae family of fungi.</title>
        <authorList>
            <person name="Okagaki L.H."/>
            <person name="Nunes C.C."/>
            <person name="Sailsbery J."/>
            <person name="Clay B."/>
            <person name="Brown D."/>
            <person name="John T."/>
            <person name="Oh Y."/>
            <person name="Young N."/>
            <person name="Fitzgerald M."/>
            <person name="Haas B.J."/>
            <person name="Zeng Q."/>
            <person name="Young S."/>
            <person name="Adiconis X."/>
            <person name="Fan L."/>
            <person name="Levin J.Z."/>
            <person name="Mitchell T.K."/>
            <person name="Okubara P.A."/>
            <person name="Farman M.L."/>
            <person name="Kohn L.M."/>
            <person name="Birren B."/>
            <person name="Ma L.-J."/>
            <person name="Dean R.A."/>
        </authorList>
    </citation>
    <scope>NUCLEOTIDE SEQUENCE</scope>
    <source>
        <strain evidence="2">ATCC 64411 / 73-15</strain>
    </source>
</reference>
<protein>
    <submittedName>
        <fullName evidence="1 2">Uncharacterized protein</fullName>
    </submittedName>
</protein>
<reference evidence="2" key="5">
    <citation type="submission" date="2015-06" db="UniProtKB">
        <authorList>
            <consortium name="EnsemblFungi"/>
        </authorList>
    </citation>
    <scope>IDENTIFICATION</scope>
    <source>
        <strain evidence="2">ATCC 64411</strain>
    </source>
</reference>
<name>A0A0C4DTB6_MAGP6</name>
<dbReference type="EnsemblFungi" id="MAPG_03178T0">
    <property type="protein sequence ID" value="MAPG_03178T0"/>
    <property type="gene ID" value="MAPG_03178"/>
</dbReference>
<dbReference type="VEuPathDB" id="FungiDB:MAPG_03178"/>
<dbReference type="AlphaFoldDB" id="A0A0C4DTB6"/>
<dbReference type="STRING" id="644358.A0A0C4DTB6"/>
<evidence type="ECO:0000313" key="2">
    <source>
        <dbReference type="EnsemblFungi" id="MAPG_03178T0"/>
    </source>
</evidence>
<gene>
    <name evidence="1" type="ORF">MAPG_03178</name>
</gene>